<feature type="signal peptide" evidence="6">
    <location>
        <begin position="1"/>
        <end position="22"/>
    </location>
</feature>
<dbReference type="CDD" id="cd08977">
    <property type="entry name" value="SusD"/>
    <property type="match status" value="1"/>
</dbReference>
<dbReference type="RefSeq" id="WP_256337141.1">
    <property type="nucleotide sequence ID" value="NZ_FNDO01000015.1"/>
</dbReference>
<dbReference type="InterPro" id="IPR011990">
    <property type="entry name" value="TPR-like_helical_dom_sf"/>
</dbReference>
<evidence type="ECO:0000259" key="7">
    <source>
        <dbReference type="Pfam" id="PF07980"/>
    </source>
</evidence>
<evidence type="ECO:0000256" key="4">
    <source>
        <dbReference type="ARBA" id="ARBA00023136"/>
    </source>
</evidence>
<evidence type="ECO:0000256" key="5">
    <source>
        <dbReference type="ARBA" id="ARBA00023237"/>
    </source>
</evidence>
<evidence type="ECO:0000256" key="2">
    <source>
        <dbReference type="ARBA" id="ARBA00006275"/>
    </source>
</evidence>
<dbReference type="InterPro" id="IPR012944">
    <property type="entry name" value="SusD_RagB_dom"/>
</dbReference>
<proteinExistence type="inferred from homology"/>
<dbReference type="EMBL" id="FNDO01000015">
    <property type="protein sequence ID" value="SDH85255.1"/>
    <property type="molecule type" value="Genomic_DNA"/>
</dbReference>
<feature type="domain" description="SusD-like N-terminal" evidence="8">
    <location>
        <begin position="24"/>
        <end position="220"/>
    </location>
</feature>
<keyword evidence="4" id="KW-0472">Membrane</keyword>
<evidence type="ECO:0000256" key="3">
    <source>
        <dbReference type="ARBA" id="ARBA00022729"/>
    </source>
</evidence>
<evidence type="ECO:0000256" key="6">
    <source>
        <dbReference type="SAM" id="SignalP"/>
    </source>
</evidence>
<dbReference type="SUPFAM" id="SSF48452">
    <property type="entry name" value="TPR-like"/>
    <property type="match status" value="1"/>
</dbReference>
<feature type="chain" id="PRO_5010201455" evidence="6">
    <location>
        <begin position="23"/>
        <end position="493"/>
    </location>
</feature>
<sequence length="493" mass="56252">MKMMKKIFAVMCIALLCTSCLNNFLDVEPVSDISTSIFWKTGEDARAGLNSIYADFLLNFNRNSGGNYMSWYEGRSDNFVGASTSSDGMPMKLVNTNNLNSVHPSTNWNTWYKSVSTANYAIHFIPQIKNLPEQEKNNYMAEAYFLRAFCYFNMVRIWSDVPLITKPTLSLEEVDKPTQSSQEVILEQIKDDLEAAAGLINYVGLSTELYTFSPAALYCLYAHYAMWTHDYVTAEKYTGLVLAEKYSLVSGAEFATVCSKATTSENIWTLKWLFENNGKNNAIYKMNGMNAPQMIPSKGIREAWQSGDYADDLRGSQTLNKALVYTDSHITDFPKGAAIWKWEPGVGVAETNEKYIPVYRLGEIMLLRAEALNQLKRPDDALKLLSDVRKRAGLTEKKLADYEGLSGNDLIYAIESDILQERQMELIGEGHRWFDLIRTGRAKQVMNDYFENYLKLYDATITYKKFEHDWQLYSPVLYDNILDNGNLKQFGEY</sequence>
<dbReference type="Pfam" id="PF07980">
    <property type="entry name" value="SusD_RagB"/>
    <property type="match status" value="1"/>
</dbReference>
<comment type="similarity">
    <text evidence="2">Belongs to the SusD family.</text>
</comment>
<dbReference type="GO" id="GO:0009279">
    <property type="term" value="C:cell outer membrane"/>
    <property type="evidence" value="ECO:0007669"/>
    <property type="project" value="UniProtKB-SubCell"/>
</dbReference>
<comment type="subcellular location">
    <subcellularLocation>
        <location evidence="1">Cell outer membrane</location>
    </subcellularLocation>
</comment>
<dbReference type="AlphaFoldDB" id="A0A1G8FT12"/>
<dbReference type="Pfam" id="PF14322">
    <property type="entry name" value="SusD-like_3"/>
    <property type="match status" value="1"/>
</dbReference>
<dbReference type="Gene3D" id="1.25.40.390">
    <property type="match status" value="1"/>
</dbReference>
<feature type="domain" description="RagB/SusD" evidence="7">
    <location>
        <begin position="345"/>
        <end position="489"/>
    </location>
</feature>
<keyword evidence="3 6" id="KW-0732">Signal</keyword>
<evidence type="ECO:0000259" key="8">
    <source>
        <dbReference type="Pfam" id="PF14322"/>
    </source>
</evidence>
<keyword evidence="5" id="KW-0998">Cell outer membrane</keyword>
<dbReference type="InterPro" id="IPR033985">
    <property type="entry name" value="SusD-like_N"/>
</dbReference>
<name>A0A1G8FT12_BACOV</name>
<evidence type="ECO:0000313" key="9">
    <source>
        <dbReference type="EMBL" id="SDH85255.1"/>
    </source>
</evidence>
<evidence type="ECO:0000313" key="10">
    <source>
        <dbReference type="Proteomes" id="UP000181870"/>
    </source>
</evidence>
<organism evidence="9 10">
    <name type="scientific">Bacteroides ovatus</name>
    <dbReference type="NCBI Taxonomy" id="28116"/>
    <lineage>
        <taxon>Bacteria</taxon>
        <taxon>Pseudomonadati</taxon>
        <taxon>Bacteroidota</taxon>
        <taxon>Bacteroidia</taxon>
        <taxon>Bacteroidales</taxon>
        <taxon>Bacteroidaceae</taxon>
        <taxon>Bacteroides</taxon>
    </lineage>
</organism>
<evidence type="ECO:0000256" key="1">
    <source>
        <dbReference type="ARBA" id="ARBA00004442"/>
    </source>
</evidence>
<gene>
    <name evidence="9" type="ORF">SAMN05192582_101529</name>
</gene>
<accession>A0A1G8FT12</accession>
<protein>
    <submittedName>
        <fullName evidence="9">Starch-binding associating with outer membrane</fullName>
    </submittedName>
</protein>
<reference evidence="9 10" key="1">
    <citation type="submission" date="2016-10" db="EMBL/GenBank/DDBJ databases">
        <authorList>
            <person name="de Groot N.N."/>
        </authorList>
    </citation>
    <scope>NUCLEOTIDE SEQUENCE [LARGE SCALE GENOMIC DNA]</scope>
    <source>
        <strain evidence="9 10">NLAE-zl-C57</strain>
    </source>
</reference>
<dbReference type="Proteomes" id="UP000181870">
    <property type="component" value="Unassembled WGS sequence"/>
</dbReference>